<feature type="compositionally biased region" description="Basic and acidic residues" evidence="1">
    <location>
        <begin position="29"/>
        <end position="42"/>
    </location>
</feature>
<dbReference type="EMBL" id="BAABME010052769">
    <property type="protein sequence ID" value="GAA0164472.1"/>
    <property type="molecule type" value="Genomic_DNA"/>
</dbReference>
<proteinExistence type="predicted"/>
<organism evidence="2 3">
    <name type="scientific">Lithospermum erythrorhizon</name>
    <name type="common">Purple gromwell</name>
    <name type="synonym">Lithospermum officinale var. erythrorhizon</name>
    <dbReference type="NCBI Taxonomy" id="34254"/>
    <lineage>
        <taxon>Eukaryota</taxon>
        <taxon>Viridiplantae</taxon>
        <taxon>Streptophyta</taxon>
        <taxon>Embryophyta</taxon>
        <taxon>Tracheophyta</taxon>
        <taxon>Spermatophyta</taxon>
        <taxon>Magnoliopsida</taxon>
        <taxon>eudicotyledons</taxon>
        <taxon>Gunneridae</taxon>
        <taxon>Pentapetalae</taxon>
        <taxon>asterids</taxon>
        <taxon>lamiids</taxon>
        <taxon>Boraginales</taxon>
        <taxon>Boraginaceae</taxon>
        <taxon>Boraginoideae</taxon>
        <taxon>Lithospermeae</taxon>
        <taxon>Lithospermum</taxon>
    </lineage>
</organism>
<reference evidence="2 3" key="1">
    <citation type="submission" date="2024-01" db="EMBL/GenBank/DDBJ databases">
        <title>The complete chloroplast genome sequence of Lithospermum erythrorhizon: insights into the phylogenetic relationship among Boraginaceae species and the maternal lineages of purple gromwells.</title>
        <authorList>
            <person name="Okada T."/>
            <person name="Watanabe K."/>
        </authorList>
    </citation>
    <scope>NUCLEOTIDE SEQUENCE [LARGE SCALE GENOMIC DNA]</scope>
</reference>
<feature type="compositionally biased region" description="Polar residues" evidence="1">
    <location>
        <begin position="1"/>
        <end position="12"/>
    </location>
</feature>
<protein>
    <submittedName>
        <fullName evidence="2">Uncharacterized protein</fullName>
    </submittedName>
</protein>
<dbReference type="AlphaFoldDB" id="A0AAV3QQX3"/>
<accession>A0AAV3QQX3</accession>
<feature type="region of interest" description="Disordered" evidence="1">
    <location>
        <begin position="1"/>
        <end position="42"/>
    </location>
</feature>
<dbReference type="Proteomes" id="UP001454036">
    <property type="component" value="Unassembled WGS sequence"/>
</dbReference>
<name>A0AAV3QQX3_LITER</name>
<evidence type="ECO:0000313" key="2">
    <source>
        <dbReference type="EMBL" id="GAA0164472.1"/>
    </source>
</evidence>
<gene>
    <name evidence="2" type="ORF">LIER_44149</name>
</gene>
<evidence type="ECO:0000313" key="3">
    <source>
        <dbReference type="Proteomes" id="UP001454036"/>
    </source>
</evidence>
<sequence length="88" mass="10306">MEGWNWQCNNESNKGEPSHVKGGKVKGKNQSDNRQRKVDEEAQRRVQQALYEQAAMRARVEQALQEQEAMRARVQQSIEAQEKYLKDF</sequence>
<keyword evidence="3" id="KW-1185">Reference proteome</keyword>
<comment type="caution">
    <text evidence="2">The sequence shown here is derived from an EMBL/GenBank/DDBJ whole genome shotgun (WGS) entry which is preliminary data.</text>
</comment>
<evidence type="ECO:0000256" key="1">
    <source>
        <dbReference type="SAM" id="MobiDB-lite"/>
    </source>
</evidence>